<protein>
    <submittedName>
        <fullName evidence="1">Uncharacterized protein</fullName>
    </submittedName>
</protein>
<comment type="caution">
    <text evidence="1">The sequence shown here is derived from an EMBL/GenBank/DDBJ whole genome shotgun (WGS) entry which is preliminary data.</text>
</comment>
<evidence type="ECO:0000313" key="1">
    <source>
        <dbReference type="EMBL" id="RAR86417.1"/>
    </source>
</evidence>
<gene>
    <name evidence="1" type="ORF">AX018_10013</name>
</gene>
<sequence>MPSVQSEKKGFWSLLRTVFGRLFSRNKKKKRQSSIYPLR</sequence>
<dbReference type="AlphaFoldDB" id="A0A328ZU80"/>
<name>A0A328ZU80_9BURK</name>
<evidence type="ECO:0000313" key="2">
    <source>
        <dbReference type="Proteomes" id="UP000248856"/>
    </source>
</evidence>
<proteinExistence type="predicted"/>
<reference evidence="1 2" key="1">
    <citation type="submission" date="2018-06" db="EMBL/GenBank/DDBJ databases">
        <title>Genomic Encyclopedia of Archaeal and Bacterial Type Strains, Phase II (KMG-II): from individual species to whole genera.</title>
        <authorList>
            <person name="Goeker M."/>
        </authorList>
    </citation>
    <scope>NUCLEOTIDE SEQUENCE [LARGE SCALE GENOMIC DNA]</scope>
    <source>
        <strain evidence="1 2">CFPB 3232</strain>
    </source>
</reference>
<dbReference type="Proteomes" id="UP000248856">
    <property type="component" value="Unassembled WGS sequence"/>
</dbReference>
<accession>A0A328ZU80</accession>
<organism evidence="1 2">
    <name type="scientific">Paracidovorax anthurii</name>
    <dbReference type="NCBI Taxonomy" id="78229"/>
    <lineage>
        <taxon>Bacteria</taxon>
        <taxon>Pseudomonadati</taxon>
        <taxon>Pseudomonadota</taxon>
        <taxon>Betaproteobacteria</taxon>
        <taxon>Burkholderiales</taxon>
        <taxon>Comamonadaceae</taxon>
        <taxon>Paracidovorax</taxon>
    </lineage>
</organism>
<dbReference type="EMBL" id="QLTA01000001">
    <property type="protein sequence ID" value="RAR86417.1"/>
    <property type="molecule type" value="Genomic_DNA"/>
</dbReference>
<keyword evidence="2" id="KW-1185">Reference proteome</keyword>